<reference evidence="1 2" key="1">
    <citation type="submission" date="2016-06" db="EMBL/GenBank/DDBJ databases">
        <authorList>
            <person name="Kjaerup R.B."/>
            <person name="Dalgaard T.S."/>
            <person name="Juul-Madsen H.R."/>
        </authorList>
    </citation>
    <scope>NUCLEOTIDE SEQUENCE [LARGE SCALE GENOMIC DNA]</scope>
    <source>
        <strain evidence="1">3</strain>
    </source>
</reference>
<protein>
    <submittedName>
        <fullName evidence="1">Uncharacterized protein</fullName>
    </submittedName>
</protein>
<dbReference type="Proteomes" id="UP000199169">
    <property type="component" value="Unassembled WGS sequence"/>
</dbReference>
<proteinExistence type="predicted"/>
<name>A0A1A8XJ82_9PROT</name>
<keyword evidence="2" id="KW-1185">Reference proteome</keyword>
<gene>
    <name evidence="1" type="ORF">ACCAA_1390006</name>
</gene>
<organism evidence="1 2">
    <name type="scientific">Candidatus Accumulibacter aalborgensis</name>
    <dbReference type="NCBI Taxonomy" id="1860102"/>
    <lineage>
        <taxon>Bacteria</taxon>
        <taxon>Pseudomonadati</taxon>
        <taxon>Pseudomonadota</taxon>
        <taxon>Betaproteobacteria</taxon>
        <taxon>Candidatus Accumulibacter</taxon>
    </lineage>
</organism>
<dbReference type="AlphaFoldDB" id="A0A1A8XJ82"/>
<evidence type="ECO:0000313" key="1">
    <source>
        <dbReference type="EMBL" id="SBT04437.1"/>
    </source>
</evidence>
<evidence type="ECO:0000313" key="2">
    <source>
        <dbReference type="Proteomes" id="UP000199169"/>
    </source>
</evidence>
<sequence length="179" mass="20031">MDGRRTRSLERTILAATSASFSSTPLRECRLDALGDVEICKPNRKENCCPNKLHVYIIRHGLLIEDPSVVRMHRAHASRGQLHRGVSSNIRTVKQLLGQLARNILIETLRTSQRLARFAVCFSGLVRACAGSCKNKFQRLQQSAVAWATAVAVAEHYWGLVNNEWRVPCSRVNPCGLAR</sequence>
<dbReference type="EMBL" id="FLQX01000045">
    <property type="protein sequence ID" value="SBT04437.1"/>
    <property type="molecule type" value="Genomic_DNA"/>
</dbReference>
<accession>A0A1A8XJ82</accession>